<keyword evidence="2 4" id="KW-0472">Membrane</keyword>
<name>A0AAD1MFH1_9MYCO</name>
<sequence length="220" mass="23466">MEDQQPAAGDLTDAAPEATPEDQATEAETETETETAEPTAAESPKRPNWLSRNKTALAVGASAVVFVAGGAFAGAAVQPYLADKAAVDTKLAIARTAADAITTLWTYTPDDMDKLPDRSAKYLSGDFEDQYRKYVDAIVPTNKQAKVTNSTEVVGAAVESLTGSEATAIVYTNTTSKSPLTKDIPATKYLSYRVQLTRDGSHWLVTKMTTVTSLDLTPKL</sequence>
<keyword evidence="6" id="KW-1185">Reference proteome</keyword>
<organism evidence="5 6">
    <name type="scientific">Mycolicibacterium aichiense</name>
    <dbReference type="NCBI Taxonomy" id="1799"/>
    <lineage>
        <taxon>Bacteria</taxon>
        <taxon>Bacillati</taxon>
        <taxon>Actinomycetota</taxon>
        <taxon>Actinomycetes</taxon>
        <taxon>Mycobacteriales</taxon>
        <taxon>Mycobacteriaceae</taxon>
        <taxon>Mycolicibacterium</taxon>
    </lineage>
</organism>
<dbReference type="AlphaFoldDB" id="A0AAD1MFH1"/>
<gene>
    <name evidence="5" type="ORF">MAIC_54230</name>
</gene>
<dbReference type="EMBL" id="AP022561">
    <property type="protein sequence ID" value="BBX10620.1"/>
    <property type="molecule type" value="Genomic_DNA"/>
</dbReference>
<reference evidence="5 6" key="1">
    <citation type="journal article" date="2019" name="Emerg. Microbes Infect.">
        <title>Comprehensive subspecies identification of 175 nontuberculous mycobacteria species based on 7547 genomic profiles.</title>
        <authorList>
            <person name="Matsumoto Y."/>
            <person name="Kinjo T."/>
            <person name="Motooka D."/>
            <person name="Nabeya D."/>
            <person name="Jung N."/>
            <person name="Uechi K."/>
            <person name="Horii T."/>
            <person name="Iida T."/>
            <person name="Fujita J."/>
            <person name="Nakamura S."/>
        </authorList>
    </citation>
    <scope>NUCLEOTIDE SEQUENCE [LARGE SCALE GENOMIC DNA]</scope>
    <source>
        <strain evidence="5 6">JCM 6376</strain>
    </source>
</reference>
<dbReference type="PANTHER" id="PTHR37042">
    <property type="entry name" value="OUTER MEMBRANE PROTEIN RV1973"/>
    <property type="match status" value="1"/>
</dbReference>
<evidence type="ECO:0000256" key="1">
    <source>
        <dbReference type="ARBA" id="ARBA00004370"/>
    </source>
</evidence>
<evidence type="ECO:0008006" key="7">
    <source>
        <dbReference type="Google" id="ProtNLM"/>
    </source>
</evidence>
<proteinExistence type="predicted"/>
<evidence type="ECO:0000256" key="4">
    <source>
        <dbReference type="SAM" id="Phobius"/>
    </source>
</evidence>
<evidence type="ECO:0000256" key="2">
    <source>
        <dbReference type="ARBA" id="ARBA00023136"/>
    </source>
</evidence>
<dbReference type="Proteomes" id="UP000467327">
    <property type="component" value="Chromosome"/>
</dbReference>
<accession>A0AAD1MFH1</accession>
<dbReference type="PANTHER" id="PTHR37042:SF4">
    <property type="entry name" value="OUTER MEMBRANE PROTEIN RV1973"/>
    <property type="match status" value="1"/>
</dbReference>
<comment type="subcellular location">
    <subcellularLocation>
        <location evidence="1">Membrane</location>
    </subcellularLocation>
</comment>
<feature type="region of interest" description="Disordered" evidence="3">
    <location>
        <begin position="1"/>
        <end position="49"/>
    </location>
</feature>
<evidence type="ECO:0000313" key="5">
    <source>
        <dbReference type="EMBL" id="BBX10620.1"/>
    </source>
</evidence>
<keyword evidence="4" id="KW-0812">Transmembrane</keyword>
<feature type="compositionally biased region" description="Acidic residues" evidence="3">
    <location>
        <begin position="19"/>
        <end position="35"/>
    </location>
</feature>
<evidence type="ECO:0000256" key="3">
    <source>
        <dbReference type="SAM" id="MobiDB-lite"/>
    </source>
</evidence>
<keyword evidence="4" id="KW-1133">Transmembrane helix</keyword>
<evidence type="ECO:0000313" key="6">
    <source>
        <dbReference type="Proteomes" id="UP000467327"/>
    </source>
</evidence>
<protein>
    <recommendedName>
        <fullName evidence="7">Mce associated membrane protein</fullName>
    </recommendedName>
</protein>
<dbReference type="KEGG" id="maic:MAIC_54230"/>
<feature type="transmembrane region" description="Helical" evidence="4">
    <location>
        <begin position="55"/>
        <end position="77"/>
    </location>
</feature>
<dbReference type="GO" id="GO:0016020">
    <property type="term" value="C:membrane"/>
    <property type="evidence" value="ECO:0007669"/>
    <property type="project" value="UniProtKB-SubCell"/>
</dbReference>
<dbReference type="RefSeq" id="WP_115318124.1">
    <property type="nucleotide sequence ID" value="NZ_AP022561.1"/>
</dbReference>